<dbReference type="PROSITE" id="PS50192">
    <property type="entry name" value="T_SNARE"/>
    <property type="match status" value="1"/>
</dbReference>
<feature type="transmembrane region" description="Helical" evidence="2">
    <location>
        <begin position="295"/>
        <end position="318"/>
    </location>
</feature>
<dbReference type="EMBL" id="NLAX01000003">
    <property type="protein sequence ID" value="PKS12738.1"/>
    <property type="molecule type" value="Genomic_DNA"/>
</dbReference>
<accession>A0A2N3NJZ5</accession>
<keyword evidence="2" id="KW-0812">Transmembrane</keyword>
<dbReference type="GO" id="GO:0048278">
    <property type="term" value="P:vesicle docking"/>
    <property type="evidence" value="ECO:0007669"/>
    <property type="project" value="TreeGrafter"/>
</dbReference>
<dbReference type="GO" id="GO:0031201">
    <property type="term" value="C:SNARE complex"/>
    <property type="evidence" value="ECO:0007669"/>
    <property type="project" value="TreeGrafter"/>
</dbReference>
<evidence type="ECO:0000313" key="5">
    <source>
        <dbReference type="Proteomes" id="UP000233524"/>
    </source>
</evidence>
<dbReference type="GO" id="GO:0006887">
    <property type="term" value="P:exocytosis"/>
    <property type="evidence" value="ECO:0007669"/>
    <property type="project" value="TreeGrafter"/>
</dbReference>
<comment type="similarity">
    <text evidence="1">Belongs to the syntaxin family.</text>
</comment>
<dbReference type="FunCoup" id="A0A2N3NJZ5">
    <property type="interactions" value="570"/>
</dbReference>
<keyword evidence="5" id="KW-1185">Reference proteome</keyword>
<evidence type="ECO:0000313" key="4">
    <source>
        <dbReference type="EMBL" id="PKS12738.1"/>
    </source>
</evidence>
<dbReference type="GO" id="GO:0005886">
    <property type="term" value="C:plasma membrane"/>
    <property type="evidence" value="ECO:0007669"/>
    <property type="project" value="TreeGrafter"/>
</dbReference>
<sequence length="381" mass="42047">MSIVRVSISGTSALSTSNDIEYIALLRVIVTNRIFAAVTEGLTPMTRGIHPPAVVVATVVVRPRGHLRRRSARVLLPTVARGTITVLRNLHRAALNDTDTSGGSRVNRELDGLSSDTMTLYRSLVDRVRKIKSNPASRQGMNARQVERIDGRLKNAIRQYQEIDADFRRETQAQIARQYRIVKPNATEDEVAAAVDGADGGQVFSQALMQSNRQGQATAALNNVRARHDQILKIERQMTELAQLFQDMNTLVVQQEVAVTQIEQKAEEVVENLDKGNDEITTAVKTARATRRKKWWCLGITVLIIIIIVVAILIWMAVTGRFNSGGGGNNNNNNNNAKRGIVRLPLSFTLTKTLPSVPYRLARSVSGARSIQPGAKFRGLE</sequence>
<dbReference type="GO" id="GO:0005484">
    <property type="term" value="F:SNAP receptor activity"/>
    <property type="evidence" value="ECO:0007669"/>
    <property type="project" value="TreeGrafter"/>
</dbReference>
<evidence type="ECO:0000256" key="1">
    <source>
        <dbReference type="ARBA" id="ARBA00009063"/>
    </source>
</evidence>
<dbReference type="AlphaFoldDB" id="A0A2N3NJZ5"/>
<dbReference type="CDD" id="cd15849">
    <property type="entry name" value="SNARE_Sso1"/>
    <property type="match status" value="1"/>
</dbReference>
<dbReference type="Proteomes" id="UP000233524">
    <property type="component" value="Unassembled WGS sequence"/>
</dbReference>
<dbReference type="InParanoid" id="A0A2N3NJZ5"/>
<dbReference type="GO" id="GO:0006886">
    <property type="term" value="P:intracellular protein transport"/>
    <property type="evidence" value="ECO:0007669"/>
    <property type="project" value="TreeGrafter"/>
</dbReference>
<proteinExistence type="inferred from homology"/>
<dbReference type="GO" id="GO:0006906">
    <property type="term" value="P:vesicle fusion"/>
    <property type="evidence" value="ECO:0007669"/>
    <property type="project" value="TreeGrafter"/>
</dbReference>
<gene>
    <name evidence="4" type="ORF">jhhlp_000946</name>
</gene>
<feature type="domain" description="T-SNARE coiled-coil homology" evidence="3">
    <location>
        <begin position="221"/>
        <end position="283"/>
    </location>
</feature>
<keyword evidence="2" id="KW-1133">Transmembrane helix</keyword>
<dbReference type="InterPro" id="IPR045242">
    <property type="entry name" value="Syntaxin"/>
</dbReference>
<dbReference type="SMART" id="SM00397">
    <property type="entry name" value="t_SNARE"/>
    <property type="match status" value="1"/>
</dbReference>
<dbReference type="OrthoDB" id="10255013at2759"/>
<protein>
    <recommendedName>
        <fullName evidence="3">t-SNARE coiled-coil homology domain-containing protein</fullName>
    </recommendedName>
</protein>
<dbReference type="PANTHER" id="PTHR19957">
    <property type="entry name" value="SYNTAXIN"/>
    <property type="match status" value="1"/>
</dbReference>
<comment type="caution">
    <text evidence="4">The sequence shown here is derived from an EMBL/GenBank/DDBJ whole genome shotgun (WGS) entry which is preliminary data.</text>
</comment>
<dbReference type="SUPFAM" id="SSF47661">
    <property type="entry name" value="t-snare proteins"/>
    <property type="match status" value="1"/>
</dbReference>
<reference evidence="4 5" key="1">
    <citation type="journal article" date="2017" name="G3 (Bethesda)">
        <title>First Draft Genome Sequence of the Pathogenic Fungus Lomentospora prolificans (Formerly Scedosporium prolificans).</title>
        <authorList>
            <person name="Luo R."/>
            <person name="Zimin A."/>
            <person name="Workman R."/>
            <person name="Fan Y."/>
            <person name="Pertea G."/>
            <person name="Grossman N."/>
            <person name="Wear M.P."/>
            <person name="Jia B."/>
            <person name="Miller H."/>
            <person name="Casadevall A."/>
            <person name="Timp W."/>
            <person name="Zhang S.X."/>
            <person name="Salzberg S.L."/>
        </authorList>
    </citation>
    <scope>NUCLEOTIDE SEQUENCE [LARGE SCALE GENOMIC DNA]</scope>
    <source>
        <strain evidence="4 5">JHH-5317</strain>
    </source>
</reference>
<dbReference type="Gene3D" id="1.20.58.70">
    <property type="match status" value="1"/>
</dbReference>
<name>A0A2N3NJZ5_9PEZI</name>
<dbReference type="STRING" id="41688.A0A2N3NJZ5"/>
<dbReference type="GO" id="GO:0012505">
    <property type="term" value="C:endomembrane system"/>
    <property type="evidence" value="ECO:0007669"/>
    <property type="project" value="TreeGrafter"/>
</dbReference>
<dbReference type="Pfam" id="PF05739">
    <property type="entry name" value="SNARE"/>
    <property type="match status" value="1"/>
</dbReference>
<organism evidence="4 5">
    <name type="scientific">Lomentospora prolificans</name>
    <dbReference type="NCBI Taxonomy" id="41688"/>
    <lineage>
        <taxon>Eukaryota</taxon>
        <taxon>Fungi</taxon>
        <taxon>Dikarya</taxon>
        <taxon>Ascomycota</taxon>
        <taxon>Pezizomycotina</taxon>
        <taxon>Sordariomycetes</taxon>
        <taxon>Hypocreomycetidae</taxon>
        <taxon>Microascales</taxon>
        <taxon>Microascaceae</taxon>
        <taxon>Lomentospora</taxon>
    </lineage>
</organism>
<evidence type="ECO:0000256" key="2">
    <source>
        <dbReference type="SAM" id="Phobius"/>
    </source>
</evidence>
<evidence type="ECO:0000259" key="3">
    <source>
        <dbReference type="PROSITE" id="PS50192"/>
    </source>
</evidence>
<dbReference type="GO" id="GO:0000149">
    <property type="term" value="F:SNARE binding"/>
    <property type="evidence" value="ECO:0007669"/>
    <property type="project" value="TreeGrafter"/>
</dbReference>
<dbReference type="PANTHER" id="PTHR19957:SF380">
    <property type="entry name" value="SYNTAXIN FAMILY PROTEIN"/>
    <property type="match status" value="1"/>
</dbReference>
<dbReference type="InterPro" id="IPR000727">
    <property type="entry name" value="T_SNARE_dom"/>
</dbReference>
<keyword evidence="2" id="KW-0472">Membrane</keyword>
<dbReference type="VEuPathDB" id="FungiDB:jhhlp_000946"/>
<dbReference type="InterPro" id="IPR010989">
    <property type="entry name" value="SNARE"/>
</dbReference>